<evidence type="ECO:0008006" key="3">
    <source>
        <dbReference type="Google" id="ProtNLM"/>
    </source>
</evidence>
<name>A0ABP6GUU7_9ACTN</name>
<keyword evidence="2" id="KW-1185">Reference proteome</keyword>
<dbReference type="EMBL" id="BAAATZ010000016">
    <property type="protein sequence ID" value="GAA2729683.1"/>
    <property type="molecule type" value="Genomic_DNA"/>
</dbReference>
<reference evidence="2" key="1">
    <citation type="journal article" date="2019" name="Int. J. Syst. Evol. Microbiol.">
        <title>The Global Catalogue of Microorganisms (GCM) 10K type strain sequencing project: providing services to taxonomists for standard genome sequencing and annotation.</title>
        <authorList>
            <consortium name="The Broad Institute Genomics Platform"/>
            <consortium name="The Broad Institute Genome Sequencing Center for Infectious Disease"/>
            <person name="Wu L."/>
            <person name="Ma J."/>
        </authorList>
    </citation>
    <scope>NUCLEOTIDE SEQUENCE [LARGE SCALE GENOMIC DNA]</scope>
    <source>
        <strain evidence="2">JCM 8201</strain>
    </source>
</reference>
<comment type="caution">
    <text evidence="1">The sequence shown here is derived from an EMBL/GenBank/DDBJ whole genome shotgun (WGS) entry which is preliminary data.</text>
</comment>
<sequence length="214" mass="23581">MYVRKGLARRIRRGPTLLLPEVPERLLETVRLFAPEARQENGTVTAGPAVLRGPFEVTPWTARRAKVPEGWPVAYVGEGSANLVAGLARRLGGLWFQNGGPAPSRDEEDQTVTVYLPRRPDPDRLTSLVGDATHTDAPGTDLYSGGLVSLLVRRVHEHHVTCDLHSPDPYRLGSTALAIAREFGGIVLDRDGYRITAPEDLRPVPRQWGRASER</sequence>
<evidence type="ECO:0000313" key="2">
    <source>
        <dbReference type="Proteomes" id="UP001501842"/>
    </source>
</evidence>
<proteinExistence type="predicted"/>
<protein>
    <recommendedName>
        <fullName evidence="3">RES domain-containing protein</fullName>
    </recommendedName>
</protein>
<dbReference type="Proteomes" id="UP001501842">
    <property type="component" value="Unassembled WGS sequence"/>
</dbReference>
<accession>A0ABP6GUU7</accession>
<gene>
    <name evidence="1" type="ORF">GCM10010439_40710</name>
</gene>
<organism evidence="1 2">
    <name type="scientific">Actinocorallia aurantiaca</name>
    <dbReference type="NCBI Taxonomy" id="46204"/>
    <lineage>
        <taxon>Bacteria</taxon>
        <taxon>Bacillati</taxon>
        <taxon>Actinomycetota</taxon>
        <taxon>Actinomycetes</taxon>
        <taxon>Streptosporangiales</taxon>
        <taxon>Thermomonosporaceae</taxon>
        <taxon>Actinocorallia</taxon>
    </lineage>
</organism>
<evidence type="ECO:0000313" key="1">
    <source>
        <dbReference type="EMBL" id="GAA2729683.1"/>
    </source>
</evidence>
<dbReference type="RefSeq" id="WP_344452135.1">
    <property type="nucleotide sequence ID" value="NZ_BAAATZ010000016.1"/>
</dbReference>